<organism evidence="5 6">
    <name type="scientific">Filobasidium floriforme</name>
    <dbReference type="NCBI Taxonomy" id="5210"/>
    <lineage>
        <taxon>Eukaryota</taxon>
        <taxon>Fungi</taxon>
        <taxon>Dikarya</taxon>
        <taxon>Basidiomycota</taxon>
        <taxon>Agaricomycotina</taxon>
        <taxon>Tremellomycetes</taxon>
        <taxon>Filobasidiales</taxon>
        <taxon>Filobasidiaceae</taxon>
        <taxon>Filobasidium</taxon>
    </lineage>
</organism>
<dbReference type="EMBL" id="JABELV010000018">
    <property type="protein sequence ID" value="KAG7566957.1"/>
    <property type="molecule type" value="Genomic_DNA"/>
</dbReference>
<dbReference type="GO" id="GO:0016491">
    <property type="term" value="F:oxidoreductase activity"/>
    <property type="evidence" value="ECO:0007669"/>
    <property type="project" value="UniProtKB-KW"/>
</dbReference>
<comment type="caution">
    <text evidence="5">The sequence shown here is derived from an EMBL/GenBank/DDBJ whole genome shotgun (WGS) entry which is preliminary data.</text>
</comment>
<dbReference type="InterPro" id="IPR036291">
    <property type="entry name" value="NAD(P)-bd_dom_sf"/>
</dbReference>
<dbReference type="Gene3D" id="3.40.50.720">
    <property type="entry name" value="NAD(P)-binding Rossmann-like Domain"/>
    <property type="match status" value="1"/>
</dbReference>
<dbReference type="SUPFAM" id="SSF51735">
    <property type="entry name" value="NAD(P)-binding Rossmann-fold domains"/>
    <property type="match status" value="1"/>
</dbReference>
<evidence type="ECO:0000256" key="3">
    <source>
        <dbReference type="ARBA" id="ARBA00023002"/>
    </source>
</evidence>
<gene>
    <name evidence="5" type="ORF">FFLO_01336</name>
</gene>
<dbReference type="Proteomes" id="UP000812966">
    <property type="component" value="Unassembled WGS sequence"/>
</dbReference>
<dbReference type="Pfam" id="PF00106">
    <property type="entry name" value="adh_short"/>
    <property type="match status" value="1"/>
</dbReference>
<dbReference type="PANTHER" id="PTHR24320">
    <property type="entry name" value="RETINOL DEHYDROGENASE"/>
    <property type="match status" value="1"/>
</dbReference>
<proteinExistence type="inferred from homology"/>
<evidence type="ECO:0008006" key="7">
    <source>
        <dbReference type="Google" id="ProtNLM"/>
    </source>
</evidence>
<evidence type="ECO:0000256" key="1">
    <source>
        <dbReference type="ARBA" id="ARBA00006484"/>
    </source>
</evidence>
<keyword evidence="6" id="KW-1185">Reference proteome</keyword>
<evidence type="ECO:0000256" key="4">
    <source>
        <dbReference type="SAM" id="SignalP"/>
    </source>
</evidence>
<keyword evidence="2" id="KW-0521">NADP</keyword>
<feature type="chain" id="PRO_5035418297" description="NAD(P)-binding protein" evidence="4">
    <location>
        <begin position="18"/>
        <end position="357"/>
    </location>
</feature>
<feature type="signal peptide" evidence="4">
    <location>
        <begin position="1"/>
        <end position="17"/>
    </location>
</feature>
<evidence type="ECO:0000313" key="6">
    <source>
        <dbReference type="Proteomes" id="UP000812966"/>
    </source>
</evidence>
<dbReference type="AlphaFoldDB" id="A0A8K0JPY1"/>
<keyword evidence="3" id="KW-0560">Oxidoreductase</keyword>
<evidence type="ECO:0000313" key="5">
    <source>
        <dbReference type="EMBL" id="KAG7566957.1"/>
    </source>
</evidence>
<name>A0A8K0JPY1_9TREE</name>
<comment type="similarity">
    <text evidence="1">Belongs to the short-chain dehydrogenases/reductases (SDR) family.</text>
</comment>
<accession>A0A8K0JPY1</accession>
<dbReference type="PANTHER" id="PTHR24320:SF282">
    <property type="entry name" value="WW DOMAIN-CONTAINING OXIDOREDUCTASE"/>
    <property type="match status" value="1"/>
</dbReference>
<reference evidence="5" key="1">
    <citation type="submission" date="2020-04" db="EMBL/GenBank/DDBJ databases">
        <title>Analysis of mating type loci in Filobasidium floriforme.</title>
        <authorList>
            <person name="Nowrousian M."/>
        </authorList>
    </citation>
    <scope>NUCLEOTIDE SEQUENCE</scope>
    <source>
        <strain evidence="5">CBS 6242</strain>
    </source>
</reference>
<sequence length="357" mass="39540">MWYILSWAVWVLRHAFDQTFAPAPRFNVDDDIPDLTGKVVLVTGGNTGIGYEICLTSLRKGAKVYMACRSEEKAREAIHRLRETLSTTTTSDINITYLPLDLSSLSSIHTFAAQFLEKEERLDVLFCNAGVMIPDRREITKEGYDMQFGVNVLGHHVLVGLLKPALTKINTSESNDKNRIIFLSSIGHTLFPPWYTQAFVPSLTVPGPARDGFGSGWPTGGIGLWGLYGHSKMGNILSARWFQKELGDSVVVTACHPGLISTELYRTTPSFLTLFTSPVSKPPSYGALTPLYLGFSPETSTSASGGRYYVPWAREVPGSLDVRARGEEGMRQAEVLDRWVRECVRKWEAESGGRGNL</sequence>
<protein>
    <recommendedName>
        <fullName evidence="7">NAD(P)-binding protein</fullName>
    </recommendedName>
</protein>
<keyword evidence="4" id="KW-0732">Signal</keyword>
<dbReference type="PRINTS" id="PR00081">
    <property type="entry name" value="GDHRDH"/>
</dbReference>
<evidence type="ECO:0000256" key="2">
    <source>
        <dbReference type="ARBA" id="ARBA00022857"/>
    </source>
</evidence>
<dbReference type="InterPro" id="IPR002347">
    <property type="entry name" value="SDR_fam"/>
</dbReference>